<evidence type="ECO:0000313" key="1">
    <source>
        <dbReference type="EMBL" id="CAJ0606253.1"/>
    </source>
</evidence>
<dbReference type="Proteomes" id="UP001176961">
    <property type="component" value="Unassembled WGS sequence"/>
</dbReference>
<protein>
    <submittedName>
        <fullName evidence="1">Uncharacterized protein</fullName>
    </submittedName>
</protein>
<comment type="caution">
    <text evidence="1">The sequence shown here is derived from an EMBL/GenBank/DDBJ whole genome shotgun (WGS) entry which is preliminary data.</text>
</comment>
<keyword evidence="2" id="KW-1185">Reference proteome</keyword>
<proteinExistence type="predicted"/>
<dbReference type="AlphaFoldDB" id="A0AA36H932"/>
<evidence type="ECO:0000313" key="2">
    <source>
        <dbReference type="Proteomes" id="UP001176961"/>
    </source>
</evidence>
<dbReference type="EMBL" id="CATQJL010000316">
    <property type="protein sequence ID" value="CAJ0606253.1"/>
    <property type="molecule type" value="Genomic_DNA"/>
</dbReference>
<gene>
    <name evidence="1" type="ORF">CYNAS_LOCUS18236</name>
</gene>
<accession>A0AA36H932</accession>
<name>A0AA36H932_CYLNA</name>
<sequence>MYKHVWLVLEKISESANASEERLKAAAFSHVVKSLKFYKYMVFQVTSPRKDRHMVKKCTDMPSTEPNRFFCLRRQVRRINCMSIQLDLGCKIRPFLREHFKKKRLY</sequence>
<organism evidence="1 2">
    <name type="scientific">Cylicocyclus nassatus</name>
    <name type="common">Nematode worm</name>
    <dbReference type="NCBI Taxonomy" id="53992"/>
    <lineage>
        <taxon>Eukaryota</taxon>
        <taxon>Metazoa</taxon>
        <taxon>Ecdysozoa</taxon>
        <taxon>Nematoda</taxon>
        <taxon>Chromadorea</taxon>
        <taxon>Rhabditida</taxon>
        <taxon>Rhabditina</taxon>
        <taxon>Rhabditomorpha</taxon>
        <taxon>Strongyloidea</taxon>
        <taxon>Strongylidae</taxon>
        <taxon>Cylicocyclus</taxon>
    </lineage>
</organism>
<reference evidence="1" key="1">
    <citation type="submission" date="2023-07" db="EMBL/GenBank/DDBJ databases">
        <authorList>
            <consortium name="CYATHOMIX"/>
        </authorList>
    </citation>
    <scope>NUCLEOTIDE SEQUENCE</scope>
    <source>
        <strain evidence="1">N/A</strain>
    </source>
</reference>